<organism evidence="3 4">
    <name type="scientific">Puccinia coronata f. sp. avenae</name>
    <dbReference type="NCBI Taxonomy" id="200324"/>
    <lineage>
        <taxon>Eukaryota</taxon>
        <taxon>Fungi</taxon>
        <taxon>Dikarya</taxon>
        <taxon>Basidiomycota</taxon>
        <taxon>Pucciniomycotina</taxon>
        <taxon>Pucciniomycetes</taxon>
        <taxon>Pucciniales</taxon>
        <taxon>Pucciniaceae</taxon>
        <taxon>Puccinia</taxon>
    </lineage>
</organism>
<dbReference type="EMBL" id="PGCI01001220">
    <property type="protein sequence ID" value="PLW06435.1"/>
    <property type="molecule type" value="Genomic_DNA"/>
</dbReference>
<evidence type="ECO:0000256" key="2">
    <source>
        <dbReference type="SAM" id="SignalP"/>
    </source>
</evidence>
<feature type="chain" id="PRO_5014769222" description="SH3 domain-containing protein" evidence="2">
    <location>
        <begin position="20"/>
        <end position="162"/>
    </location>
</feature>
<evidence type="ECO:0008006" key="5">
    <source>
        <dbReference type="Google" id="ProtNLM"/>
    </source>
</evidence>
<evidence type="ECO:0000313" key="4">
    <source>
        <dbReference type="Proteomes" id="UP000235392"/>
    </source>
</evidence>
<name>A0A2N5RZL7_9BASI</name>
<dbReference type="Proteomes" id="UP000235392">
    <property type="component" value="Unassembled WGS sequence"/>
</dbReference>
<feature type="signal peptide" evidence="2">
    <location>
        <begin position="1"/>
        <end position="19"/>
    </location>
</feature>
<protein>
    <recommendedName>
        <fullName evidence="5">SH3 domain-containing protein</fullName>
    </recommendedName>
</protein>
<comment type="caution">
    <text evidence="3">The sequence shown here is derived from an EMBL/GenBank/DDBJ whole genome shotgun (WGS) entry which is preliminary data.</text>
</comment>
<proteinExistence type="predicted"/>
<reference evidence="3 4" key="1">
    <citation type="submission" date="2017-11" db="EMBL/GenBank/DDBJ databases">
        <title>De novo assembly and phasing of dikaryotic genomes from two isolates of Puccinia coronata f. sp. avenae, the causal agent of oat crown rust.</title>
        <authorList>
            <person name="Miller M.E."/>
            <person name="Zhang Y."/>
            <person name="Omidvar V."/>
            <person name="Sperschneider J."/>
            <person name="Schwessinger B."/>
            <person name="Raley C."/>
            <person name="Palmer J.M."/>
            <person name="Garnica D."/>
            <person name="Upadhyaya N."/>
            <person name="Rathjen J."/>
            <person name="Taylor J.M."/>
            <person name="Park R.F."/>
            <person name="Dodds P.N."/>
            <person name="Hirsch C.D."/>
            <person name="Kianian S.F."/>
            <person name="Figueroa M."/>
        </authorList>
    </citation>
    <scope>NUCLEOTIDE SEQUENCE [LARGE SCALE GENOMIC DNA]</scope>
    <source>
        <strain evidence="3">12SD80</strain>
    </source>
</reference>
<evidence type="ECO:0000256" key="1">
    <source>
        <dbReference type="SAM" id="MobiDB-lite"/>
    </source>
</evidence>
<sequence length="162" mass="17958">MLSPAILLLVISYCSLGYALPALAVHDAAGLTHWIARAPGPSRDVNELVKFSPGRVFRWDPKARALLPNDLPQAPPPMKAPSLQATRRNPTPEEQDLINYIISEAPQGFDYEIQPGEHMEVRRLPKGNWDWGVLFGGWNSYSPTMLLVGDSDRLYPPLGSKT</sequence>
<evidence type="ECO:0000313" key="3">
    <source>
        <dbReference type="EMBL" id="PLW06435.1"/>
    </source>
</evidence>
<dbReference type="AlphaFoldDB" id="A0A2N5RZL7"/>
<feature type="region of interest" description="Disordered" evidence="1">
    <location>
        <begin position="69"/>
        <end position="90"/>
    </location>
</feature>
<accession>A0A2N5RZL7</accession>
<keyword evidence="2" id="KW-0732">Signal</keyword>
<gene>
    <name evidence="3" type="ORF">PCASD_26572</name>
</gene>